<evidence type="ECO:0000313" key="3">
    <source>
        <dbReference type="EMBL" id="NEX62223.1"/>
    </source>
</evidence>
<dbReference type="AlphaFoldDB" id="A0A6B3SN86"/>
<dbReference type="PANTHER" id="PTHR42760">
    <property type="entry name" value="SHORT-CHAIN DEHYDROGENASES/REDUCTASES FAMILY MEMBER"/>
    <property type="match status" value="1"/>
</dbReference>
<evidence type="ECO:0000256" key="1">
    <source>
        <dbReference type="ARBA" id="ARBA00006484"/>
    </source>
</evidence>
<dbReference type="PANTHER" id="PTHR42760:SF135">
    <property type="entry name" value="BLL7886 PROTEIN"/>
    <property type="match status" value="1"/>
</dbReference>
<accession>A0A6B3SN86</accession>
<dbReference type="SUPFAM" id="SSF51735">
    <property type="entry name" value="NAD(P)-binding Rossmann-fold domains"/>
    <property type="match status" value="1"/>
</dbReference>
<dbReference type="Pfam" id="PF00106">
    <property type="entry name" value="adh_short"/>
    <property type="match status" value="1"/>
</dbReference>
<proteinExistence type="inferred from homology"/>
<keyword evidence="4" id="KW-1185">Reference proteome</keyword>
<reference evidence="3 4" key="1">
    <citation type="submission" date="2020-02" db="EMBL/GenBank/DDBJ databases">
        <authorList>
            <person name="Kim M.K."/>
        </authorList>
    </citation>
    <scope>NUCLEOTIDE SEQUENCE [LARGE SCALE GENOMIC DNA]</scope>
    <source>
        <strain evidence="3 4">17J57-3</strain>
    </source>
</reference>
<dbReference type="EMBL" id="JAAIVB010000046">
    <property type="protein sequence ID" value="NEX62223.1"/>
    <property type="molecule type" value="Genomic_DNA"/>
</dbReference>
<comment type="similarity">
    <text evidence="1 2">Belongs to the short-chain dehydrogenases/reductases (SDR) family.</text>
</comment>
<dbReference type="GO" id="GO:0030497">
    <property type="term" value="P:fatty acid elongation"/>
    <property type="evidence" value="ECO:0007669"/>
    <property type="project" value="TreeGrafter"/>
</dbReference>
<dbReference type="GO" id="GO:0016616">
    <property type="term" value="F:oxidoreductase activity, acting on the CH-OH group of donors, NAD or NADP as acceptor"/>
    <property type="evidence" value="ECO:0007669"/>
    <property type="project" value="TreeGrafter"/>
</dbReference>
<dbReference type="InterPro" id="IPR036291">
    <property type="entry name" value="NAD(P)-bd_dom_sf"/>
</dbReference>
<dbReference type="RefSeq" id="WP_163964246.1">
    <property type="nucleotide sequence ID" value="NZ_JAAIVB010000046.1"/>
</dbReference>
<sequence length="230" mass="23706">MRLDEKVVVVTGGFGQLGQATARVVLGLGAKVAMLDAAPPPALEFDATRCMMVGGVDLSDPGQAAAAMERVASTLGPVHGLVNIAGTFRWETVADGDPATWDFLYKVNVRTALVASKAVLPHLASSGGRIISIGAGAANRAGLGMGAYAASKAGVARLTESLAEELKDKGITVNAVLPSIIDTPQNRKDMPDADFSRWVKAEDIGQVIAFLLSDLSQAVTGALIPVSGRV</sequence>
<dbReference type="PRINTS" id="PR00081">
    <property type="entry name" value="GDHRDH"/>
</dbReference>
<dbReference type="InterPro" id="IPR002347">
    <property type="entry name" value="SDR_fam"/>
</dbReference>
<dbReference type="InterPro" id="IPR020904">
    <property type="entry name" value="Sc_DH/Rdtase_CS"/>
</dbReference>
<organism evidence="3 4">
    <name type="scientific">Noviherbaspirillum galbum</name>
    <dbReference type="NCBI Taxonomy" id="2709383"/>
    <lineage>
        <taxon>Bacteria</taxon>
        <taxon>Pseudomonadati</taxon>
        <taxon>Pseudomonadota</taxon>
        <taxon>Betaproteobacteria</taxon>
        <taxon>Burkholderiales</taxon>
        <taxon>Oxalobacteraceae</taxon>
        <taxon>Noviherbaspirillum</taxon>
    </lineage>
</organism>
<comment type="caution">
    <text evidence="3">The sequence shown here is derived from an EMBL/GenBank/DDBJ whole genome shotgun (WGS) entry which is preliminary data.</text>
</comment>
<gene>
    <name evidence="3" type="ORF">G3574_14135</name>
</gene>
<evidence type="ECO:0000313" key="4">
    <source>
        <dbReference type="Proteomes" id="UP000482155"/>
    </source>
</evidence>
<name>A0A6B3SN86_9BURK</name>
<dbReference type="PROSITE" id="PS00061">
    <property type="entry name" value="ADH_SHORT"/>
    <property type="match status" value="1"/>
</dbReference>
<dbReference type="Proteomes" id="UP000482155">
    <property type="component" value="Unassembled WGS sequence"/>
</dbReference>
<evidence type="ECO:0000256" key="2">
    <source>
        <dbReference type="RuleBase" id="RU000363"/>
    </source>
</evidence>
<dbReference type="PRINTS" id="PR00080">
    <property type="entry name" value="SDRFAMILY"/>
</dbReference>
<dbReference type="Gene3D" id="3.40.50.720">
    <property type="entry name" value="NAD(P)-binding Rossmann-like Domain"/>
    <property type="match status" value="1"/>
</dbReference>
<protein>
    <submittedName>
        <fullName evidence="3">SDR family NAD(P)-dependent oxidoreductase</fullName>
    </submittedName>
</protein>